<dbReference type="InterPro" id="IPR042169">
    <property type="entry name" value="NKG2D"/>
</dbReference>
<dbReference type="PROSITE" id="PS50041">
    <property type="entry name" value="C_TYPE_LECTIN_2"/>
    <property type="match status" value="1"/>
</dbReference>
<dbReference type="InterPro" id="IPR016186">
    <property type="entry name" value="C-type_lectin-like/link_sf"/>
</dbReference>
<keyword evidence="10 19" id="KW-1133">Transmembrane helix</keyword>
<dbReference type="CDD" id="cd03593">
    <property type="entry name" value="CLECT_NK_receptors_like"/>
    <property type="match status" value="1"/>
</dbReference>
<dbReference type="PANTHER" id="PTHR47494">
    <property type="entry name" value="NKG2-D TYPE II INTEGRAL MEMBRANE PROTEIN"/>
    <property type="match status" value="1"/>
</dbReference>
<dbReference type="RefSeq" id="XP_012891701.1">
    <property type="nucleotide sequence ID" value="XM_013036247.1"/>
</dbReference>
<reference evidence="22" key="1">
    <citation type="submission" date="2025-08" db="UniProtKB">
        <authorList>
            <consortium name="RefSeq"/>
        </authorList>
    </citation>
    <scope>IDENTIFICATION</scope>
    <source>
        <tissue evidence="22">Kidney</tissue>
    </source>
</reference>
<evidence type="ECO:0000256" key="10">
    <source>
        <dbReference type="ARBA" id="ARBA00022989"/>
    </source>
</evidence>
<dbReference type="InterPro" id="IPR033992">
    <property type="entry name" value="NKR-like_CTLD"/>
</dbReference>
<dbReference type="InterPro" id="IPR016187">
    <property type="entry name" value="CTDL_fold"/>
</dbReference>
<dbReference type="Pfam" id="PF00059">
    <property type="entry name" value="Lectin_C"/>
    <property type="match status" value="1"/>
</dbReference>
<evidence type="ECO:0000256" key="4">
    <source>
        <dbReference type="ARBA" id="ARBA00022588"/>
    </source>
</evidence>
<sequence length="179" mass="20409">MFAGRLESHLHVSDGPVRGPQDHHLAPLFLVRLIAVAMAIRFMVMVAIWTTVFILEAGGAPCPEDWVYYGHTCYYFSKERKTWHQSRAACLSQNSSLLRVHSRERQDFLRLIKSYHWLGLVRIPGSESWRWDDGSALQPHQLTVLDMQNGTCSVYSASFKAYAESCLASNTFICMREAV</sequence>
<name>A0A1S3GSB4_DIPOR</name>
<dbReference type="InterPro" id="IPR001304">
    <property type="entry name" value="C-type_lectin-like"/>
</dbReference>
<keyword evidence="3" id="KW-1003">Cell membrane</keyword>
<dbReference type="SMART" id="SM00034">
    <property type="entry name" value="CLECT"/>
    <property type="match status" value="1"/>
</dbReference>
<keyword evidence="7" id="KW-0221">Differentiation</keyword>
<keyword evidence="5 19" id="KW-0812">Transmembrane</keyword>
<keyword evidence="12 19" id="KW-0472">Membrane</keyword>
<dbReference type="STRING" id="10020.ENSDORP00000027252"/>
<feature type="transmembrane region" description="Helical" evidence="19">
    <location>
        <begin position="29"/>
        <end position="55"/>
    </location>
</feature>
<dbReference type="GO" id="GO:0030246">
    <property type="term" value="F:carbohydrate binding"/>
    <property type="evidence" value="ECO:0007669"/>
    <property type="project" value="UniProtKB-KW"/>
</dbReference>
<dbReference type="GO" id="GO:0045954">
    <property type="term" value="P:positive regulation of natural killer cell mediated cytotoxicity"/>
    <property type="evidence" value="ECO:0007669"/>
    <property type="project" value="InterPro"/>
</dbReference>
<evidence type="ECO:0000256" key="15">
    <source>
        <dbReference type="ARBA" id="ARBA00023180"/>
    </source>
</evidence>
<evidence type="ECO:0000256" key="3">
    <source>
        <dbReference type="ARBA" id="ARBA00022475"/>
    </source>
</evidence>
<dbReference type="GO" id="GO:0002250">
    <property type="term" value="P:adaptive immune response"/>
    <property type="evidence" value="ECO:0007669"/>
    <property type="project" value="UniProtKB-KW"/>
</dbReference>
<evidence type="ECO:0000256" key="11">
    <source>
        <dbReference type="ARBA" id="ARBA00023130"/>
    </source>
</evidence>
<evidence type="ECO:0000256" key="8">
    <source>
        <dbReference type="ARBA" id="ARBA00022859"/>
    </source>
</evidence>
<evidence type="ECO:0000256" key="17">
    <source>
        <dbReference type="ARBA" id="ARBA00030488"/>
    </source>
</evidence>
<evidence type="ECO:0000256" key="1">
    <source>
        <dbReference type="ARBA" id="ARBA00004401"/>
    </source>
</evidence>
<evidence type="ECO:0000256" key="5">
    <source>
        <dbReference type="ARBA" id="ARBA00022692"/>
    </source>
</evidence>
<evidence type="ECO:0000313" key="22">
    <source>
        <dbReference type="RefSeq" id="XP_012891701.1"/>
    </source>
</evidence>
<keyword evidence="8" id="KW-0391">Immunity</keyword>
<evidence type="ECO:0000256" key="9">
    <source>
        <dbReference type="ARBA" id="ARBA00022968"/>
    </source>
</evidence>
<dbReference type="SUPFAM" id="SSF56436">
    <property type="entry name" value="C-type lectin-like"/>
    <property type="match status" value="1"/>
</dbReference>
<accession>A0A1S3GSB4</accession>
<evidence type="ECO:0000256" key="19">
    <source>
        <dbReference type="SAM" id="Phobius"/>
    </source>
</evidence>
<keyword evidence="15" id="KW-0325">Glycoprotein</keyword>
<evidence type="ECO:0000313" key="21">
    <source>
        <dbReference type="Proteomes" id="UP000081671"/>
    </source>
</evidence>
<feature type="domain" description="C-type lectin" evidence="20">
    <location>
        <begin position="69"/>
        <end position="175"/>
    </location>
</feature>
<evidence type="ECO:0000256" key="16">
    <source>
        <dbReference type="ARBA" id="ARBA00029623"/>
    </source>
</evidence>
<dbReference type="GO" id="GO:0045087">
    <property type="term" value="P:innate immune response"/>
    <property type="evidence" value="ECO:0007669"/>
    <property type="project" value="UniProtKB-KW"/>
</dbReference>
<comment type="subcellular location">
    <subcellularLocation>
        <location evidence="1">Cell membrane</location>
        <topology evidence="1">Single-pass type II membrane protein</topology>
    </subcellularLocation>
</comment>
<dbReference type="CTD" id="22914"/>
<keyword evidence="11" id="KW-1064">Adaptive immunity</keyword>
<evidence type="ECO:0000259" key="20">
    <source>
        <dbReference type="PROSITE" id="PS50041"/>
    </source>
</evidence>
<keyword evidence="13" id="KW-1015">Disulfide bond</keyword>
<evidence type="ECO:0000256" key="7">
    <source>
        <dbReference type="ARBA" id="ARBA00022782"/>
    </source>
</evidence>
<keyword evidence="6" id="KW-0430">Lectin</keyword>
<evidence type="ECO:0000256" key="14">
    <source>
        <dbReference type="ARBA" id="ARBA00023170"/>
    </source>
</evidence>
<dbReference type="Proteomes" id="UP000081671">
    <property type="component" value="Unplaced"/>
</dbReference>
<dbReference type="OrthoDB" id="2142683at2759"/>
<evidence type="ECO:0000256" key="13">
    <source>
        <dbReference type="ARBA" id="ARBA00023157"/>
    </source>
</evidence>
<dbReference type="GeneID" id="106001101"/>
<dbReference type="Gene3D" id="3.10.100.10">
    <property type="entry name" value="Mannose-Binding Protein A, subunit A"/>
    <property type="match status" value="1"/>
</dbReference>
<evidence type="ECO:0000256" key="18">
    <source>
        <dbReference type="ARBA" id="ARBA00032264"/>
    </source>
</evidence>
<gene>
    <name evidence="22" type="primary">Klrk1</name>
</gene>
<evidence type="ECO:0000256" key="6">
    <source>
        <dbReference type="ARBA" id="ARBA00022734"/>
    </source>
</evidence>
<protein>
    <recommendedName>
        <fullName evidence="2">NKG2-D type II integral membrane protein</fullName>
    </recommendedName>
    <alternativeName>
        <fullName evidence="18">Killer cell lectin-like receptor subfamily K member 1</fullName>
    </alternativeName>
    <alternativeName>
        <fullName evidence="16">NK cell receptor D</fullName>
    </alternativeName>
    <alternativeName>
        <fullName evidence="17">NKG2-D-activating NK receptor</fullName>
    </alternativeName>
</protein>
<organism evidence="21 22">
    <name type="scientific">Dipodomys ordii</name>
    <name type="common">Ord's kangaroo rat</name>
    <dbReference type="NCBI Taxonomy" id="10020"/>
    <lineage>
        <taxon>Eukaryota</taxon>
        <taxon>Metazoa</taxon>
        <taxon>Chordata</taxon>
        <taxon>Craniata</taxon>
        <taxon>Vertebrata</taxon>
        <taxon>Euteleostomi</taxon>
        <taxon>Mammalia</taxon>
        <taxon>Eutheria</taxon>
        <taxon>Euarchontoglires</taxon>
        <taxon>Glires</taxon>
        <taxon>Rodentia</taxon>
        <taxon>Castorimorpha</taxon>
        <taxon>Heteromyidae</taxon>
        <taxon>Dipodomyinae</taxon>
        <taxon>Dipodomys</taxon>
    </lineage>
</organism>
<dbReference type="AlphaFoldDB" id="A0A1S3GSB4"/>
<keyword evidence="21" id="KW-1185">Reference proteome</keyword>
<proteinExistence type="predicted"/>
<evidence type="ECO:0000256" key="2">
    <source>
        <dbReference type="ARBA" id="ARBA00022268"/>
    </source>
</evidence>
<evidence type="ECO:0000256" key="12">
    <source>
        <dbReference type="ARBA" id="ARBA00023136"/>
    </source>
</evidence>
<keyword evidence="4" id="KW-0399">Innate immunity</keyword>
<dbReference type="GO" id="GO:0005886">
    <property type="term" value="C:plasma membrane"/>
    <property type="evidence" value="ECO:0007669"/>
    <property type="project" value="UniProtKB-SubCell"/>
</dbReference>
<keyword evidence="9" id="KW-0735">Signal-anchor</keyword>
<dbReference type="PANTHER" id="PTHR47494:SF1">
    <property type="entry name" value="NKG2-D TYPE II INTEGRAL MEMBRANE PROTEIN"/>
    <property type="match status" value="1"/>
</dbReference>
<keyword evidence="14" id="KW-0675">Receptor</keyword>
<dbReference type="GO" id="GO:0030154">
    <property type="term" value="P:cell differentiation"/>
    <property type="evidence" value="ECO:0007669"/>
    <property type="project" value="UniProtKB-KW"/>
</dbReference>